<dbReference type="InterPro" id="IPR011055">
    <property type="entry name" value="Dup_hybrid_motif"/>
</dbReference>
<dbReference type="InterPro" id="IPR050570">
    <property type="entry name" value="Cell_wall_metabolism_enzyme"/>
</dbReference>
<dbReference type="GO" id="GO:0004222">
    <property type="term" value="F:metalloendopeptidase activity"/>
    <property type="evidence" value="ECO:0007669"/>
    <property type="project" value="TreeGrafter"/>
</dbReference>
<dbReference type="Pfam" id="PF01551">
    <property type="entry name" value="Peptidase_M23"/>
    <property type="match status" value="1"/>
</dbReference>
<name>A0A645A359_9ZZZZ</name>
<keyword evidence="1" id="KW-0732">Signal</keyword>
<evidence type="ECO:0000259" key="2">
    <source>
        <dbReference type="Pfam" id="PF01551"/>
    </source>
</evidence>
<dbReference type="AlphaFoldDB" id="A0A645A359"/>
<evidence type="ECO:0000256" key="1">
    <source>
        <dbReference type="ARBA" id="ARBA00022729"/>
    </source>
</evidence>
<reference evidence="3" key="1">
    <citation type="submission" date="2019-08" db="EMBL/GenBank/DDBJ databases">
        <authorList>
            <person name="Kucharzyk K."/>
            <person name="Murdoch R.W."/>
            <person name="Higgins S."/>
            <person name="Loffler F."/>
        </authorList>
    </citation>
    <scope>NUCLEOTIDE SEQUENCE</scope>
</reference>
<dbReference type="SUPFAM" id="SSF51261">
    <property type="entry name" value="Duplicated hybrid motif"/>
    <property type="match status" value="1"/>
</dbReference>
<feature type="domain" description="M23ase beta-sheet core" evidence="2">
    <location>
        <begin position="2"/>
        <end position="74"/>
    </location>
</feature>
<comment type="caution">
    <text evidence="3">The sequence shown here is derived from an EMBL/GenBank/DDBJ whole genome shotgun (WGS) entry which is preliminary data.</text>
</comment>
<dbReference type="EC" id="3.4.24.-" evidence="3"/>
<dbReference type="InterPro" id="IPR016047">
    <property type="entry name" value="M23ase_b-sheet_dom"/>
</dbReference>
<protein>
    <submittedName>
        <fullName evidence="3">Murein DD-endopeptidase MepM</fullName>
        <ecNumber evidence="3">3.4.24.-</ecNumber>
    </submittedName>
</protein>
<organism evidence="3">
    <name type="scientific">bioreactor metagenome</name>
    <dbReference type="NCBI Taxonomy" id="1076179"/>
    <lineage>
        <taxon>unclassified sequences</taxon>
        <taxon>metagenomes</taxon>
        <taxon>ecological metagenomes</taxon>
    </lineage>
</organism>
<gene>
    <name evidence="3" type="primary">mepM_5</name>
    <name evidence="3" type="ORF">SDC9_94183</name>
</gene>
<dbReference type="PANTHER" id="PTHR21666:SF289">
    <property type="entry name" value="L-ALA--D-GLU ENDOPEPTIDASE"/>
    <property type="match status" value="1"/>
</dbReference>
<keyword evidence="3" id="KW-0378">Hydrolase</keyword>
<dbReference type="PANTHER" id="PTHR21666">
    <property type="entry name" value="PEPTIDASE-RELATED"/>
    <property type="match status" value="1"/>
</dbReference>
<dbReference type="Gene3D" id="2.70.70.10">
    <property type="entry name" value="Glucose Permease (Domain IIA)"/>
    <property type="match status" value="1"/>
</dbReference>
<evidence type="ECO:0000313" key="3">
    <source>
        <dbReference type="EMBL" id="MPM47472.1"/>
    </source>
</evidence>
<sequence length="80" mass="8751">MIAAGWNDETGFTIQVQHSNDLVSIYRHCSKLLKNSGDRVKAGTALALVGNTGKLSTGSHLHFELWHKGVAVDPAKYIKF</sequence>
<accession>A0A645A359</accession>
<proteinExistence type="predicted"/>
<dbReference type="CDD" id="cd12797">
    <property type="entry name" value="M23_peptidase"/>
    <property type="match status" value="1"/>
</dbReference>
<dbReference type="EMBL" id="VSSQ01011690">
    <property type="protein sequence ID" value="MPM47472.1"/>
    <property type="molecule type" value="Genomic_DNA"/>
</dbReference>